<name>Q2CFZ2_OCEGH</name>
<comment type="caution">
    <text evidence="2">The sequence shown here is derived from an EMBL/GenBank/DDBJ whole genome shotgun (WGS) entry which is preliminary data.</text>
</comment>
<dbReference type="EMBL" id="AAOT01000011">
    <property type="protein sequence ID" value="EAR51550.1"/>
    <property type="molecule type" value="Genomic_DNA"/>
</dbReference>
<sequence>MTQPQTSSGKNDRLLKYGLIGTVIAALCCFTPILVILLGAVGLSAVLGWLDFVLLPALALFLGITLYALWRRQRIN</sequence>
<dbReference type="NCBIfam" id="NF033565">
    <property type="entry name" value="trans_MerF"/>
    <property type="match status" value="1"/>
</dbReference>
<protein>
    <recommendedName>
        <fullName evidence="4">Mercury resistance system transport protein MerF</fullName>
    </recommendedName>
</protein>
<dbReference type="AlphaFoldDB" id="Q2CFZ2"/>
<dbReference type="Gene3D" id="1.10.287.910">
    <property type="entry name" value="bacterial mercury transporter, merf"/>
    <property type="match status" value="1"/>
</dbReference>
<feature type="transmembrane region" description="Helical" evidence="1">
    <location>
        <begin position="20"/>
        <end position="43"/>
    </location>
</feature>
<dbReference type="GO" id="GO:0016020">
    <property type="term" value="C:membrane"/>
    <property type="evidence" value="ECO:0007669"/>
    <property type="project" value="InterPro"/>
</dbReference>
<dbReference type="HOGENOM" id="CLU_185260_1_0_5"/>
<dbReference type="RefSeq" id="WP_007253829.1">
    <property type="nucleotide sequence ID" value="NZ_CH724107.1"/>
</dbReference>
<reference evidence="2 3" key="1">
    <citation type="journal article" date="2010" name="J. Bacteriol.">
        <title>Genome sequences of Oceanicola granulosus HTCC2516(T) and Oceanicola batsensis HTCC2597(TDelta).</title>
        <authorList>
            <person name="Thrash J.C."/>
            <person name="Cho J.C."/>
            <person name="Vergin K.L."/>
            <person name="Giovannoni S.J."/>
        </authorList>
    </citation>
    <scope>NUCLEOTIDE SEQUENCE [LARGE SCALE GENOMIC DNA]</scope>
    <source>
        <strain evidence="3">ATCC BAA-861 / DSM 15982 / KCTC 12143 / HTCC2516</strain>
    </source>
</reference>
<dbReference type="eggNOG" id="ENOG5032YSQ">
    <property type="taxonomic scope" value="Bacteria"/>
</dbReference>
<dbReference type="OrthoDB" id="574313at2"/>
<organism evidence="2 3">
    <name type="scientific">Oceanicola granulosus (strain ATCC BAA-861 / DSM 15982 / KCTC 12143 / HTCC2516)</name>
    <dbReference type="NCBI Taxonomy" id="314256"/>
    <lineage>
        <taxon>Bacteria</taxon>
        <taxon>Pseudomonadati</taxon>
        <taxon>Pseudomonadota</taxon>
        <taxon>Alphaproteobacteria</taxon>
        <taxon>Rhodobacterales</taxon>
        <taxon>Roseobacteraceae</taxon>
        <taxon>Oceanicola</taxon>
    </lineage>
</organism>
<proteinExistence type="predicted"/>
<gene>
    <name evidence="2" type="ORF">OG2516_01486</name>
</gene>
<dbReference type="Proteomes" id="UP000003635">
    <property type="component" value="Unassembled WGS sequence"/>
</dbReference>
<dbReference type="InterPro" id="IPR021091">
    <property type="entry name" value="Mercury_ion_transport_MerF"/>
</dbReference>
<dbReference type="Pfam" id="PF11431">
    <property type="entry name" value="Transport_MerF"/>
    <property type="match status" value="1"/>
</dbReference>
<dbReference type="STRING" id="314256.OG2516_01486"/>
<keyword evidence="1" id="KW-1133">Transmembrane helix</keyword>
<keyword evidence="1" id="KW-0472">Membrane</keyword>
<keyword evidence="1" id="KW-0812">Transmembrane</keyword>
<accession>Q2CFZ2</accession>
<evidence type="ECO:0000256" key="1">
    <source>
        <dbReference type="SAM" id="Phobius"/>
    </source>
</evidence>
<feature type="transmembrane region" description="Helical" evidence="1">
    <location>
        <begin position="49"/>
        <end position="70"/>
    </location>
</feature>
<evidence type="ECO:0000313" key="3">
    <source>
        <dbReference type="Proteomes" id="UP000003635"/>
    </source>
</evidence>
<keyword evidence="3" id="KW-1185">Reference proteome</keyword>
<evidence type="ECO:0008006" key="4">
    <source>
        <dbReference type="Google" id="ProtNLM"/>
    </source>
</evidence>
<evidence type="ECO:0000313" key="2">
    <source>
        <dbReference type="EMBL" id="EAR51550.1"/>
    </source>
</evidence>